<accession>A0A917L0R0</accession>
<name>A0A917L0R0_9ACTN</name>
<dbReference type="PROSITE" id="PS50801">
    <property type="entry name" value="STAS"/>
    <property type="match status" value="1"/>
</dbReference>
<evidence type="ECO:0000256" key="1">
    <source>
        <dbReference type="ARBA" id="ARBA00009013"/>
    </source>
</evidence>
<dbReference type="InterPro" id="IPR036513">
    <property type="entry name" value="STAS_dom_sf"/>
</dbReference>
<dbReference type="Pfam" id="PF01740">
    <property type="entry name" value="STAS"/>
    <property type="match status" value="1"/>
</dbReference>
<dbReference type="Proteomes" id="UP000625682">
    <property type="component" value="Unassembled WGS sequence"/>
</dbReference>
<gene>
    <name evidence="4" type="ORF">GCM10012282_37320</name>
</gene>
<dbReference type="GO" id="GO:0043856">
    <property type="term" value="F:anti-sigma factor antagonist activity"/>
    <property type="evidence" value="ECO:0007669"/>
    <property type="project" value="InterPro"/>
</dbReference>
<protein>
    <recommendedName>
        <fullName evidence="2">Anti-sigma factor antagonist</fullName>
    </recommendedName>
</protein>
<evidence type="ECO:0000313" key="5">
    <source>
        <dbReference type="Proteomes" id="UP000625682"/>
    </source>
</evidence>
<dbReference type="InterPro" id="IPR002645">
    <property type="entry name" value="STAS_dom"/>
</dbReference>
<organism evidence="4 5">
    <name type="scientific">Streptomyces lacrimifluminis</name>
    <dbReference type="NCBI Taxonomy" id="1500077"/>
    <lineage>
        <taxon>Bacteria</taxon>
        <taxon>Bacillati</taxon>
        <taxon>Actinomycetota</taxon>
        <taxon>Actinomycetes</taxon>
        <taxon>Kitasatosporales</taxon>
        <taxon>Streptomycetaceae</taxon>
        <taxon>Streptomyces</taxon>
    </lineage>
</organism>
<dbReference type="AlphaFoldDB" id="A0A917L0R0"/>
<comment type="similarity">
    <text evidence="1 2">Belongs to the anti-sigma-factor antagonist family.</text>
</comment>
<evidence type="ECO:0000259" key="3">
    <source>
        <dbReference type="PROSITE" id="PS50801"/>
    </source>
</evidence>
<reference evidence="4" key="1">
    <citation type="journal article" date="2014" name="Int. J. Syst. Evol. Microbiol.">
        <title>Complete genome sequence of Corynebacterium casei LMG S-19264T (=DSM 44701T), isolated from a smear-ripened cheese.</title>
        <authorList>
            <consortium name="US DOE Joint Genome Institute (JGI-PGF)"/>
            <person name="Walter F."/>
            <person name="Albersmeier A."/>
            <person name="Kalinowski J."/>
            <person name="Ruckert C."/>
        </authorList>
    </citation>
    <scope>NUCLEOTIDE SEQUENCE</scope>
    <source>
        <strain evidence="4">CGMCC 4.7272</strain>
    </source>
</reference>
<dbReference type="PANTHER" id="PTHR33495">
    <property type="entry name" value="ANTI-SIGMA FACTOR ANTAGONIST TM_1081-RELATED-RELATED"/>
    <property type="match status" value="1"/>
</dbReference>
<feature type="domain" description="STAS" evidence="3">
    <location>
        <begin position="19"/>
        <end position="122"/>
    </location>
</feature>
<proteinExistence type="inferred from homology"/>
<keyword evidence="5" id="KW-1185">Reference proteome</keyword>
<dbReference type="NCBIfam" id="TIGR00377">
    <property type="entry name" value="ant_ant_sig"/>
    <property type="match status" value="1"/>
</dbReference>
<dbReference type="SUPFAM" id="SSF52091">
    <property type="entry name" value="SpoIIaa-like"/>
    <property type="match status" value="1"/>
</dbReference>
<dbReference type="PANTHER" id="PTHR33495:SF2">
    <property type="entry name" value="ANTI-SIGMA FACTOR ANTAGONIST TM_1081-RELATED"/>
    <property type="match status" value="1"/>
</dbReference>
<comment type="caution">
    <text evidence="4">The sequence shown here is derived from an EMBL/GenBank/DDBJ whole genome shotgun (WGS) entry which is preliminary data.</text>
</comment>
<reference evidence="4" key="2">
    <citation type="submission" date="2020-09" db="EMBL/GenBank/DDBJ databases">
        <authorList>
            <person name="Sun Q."/>
            <person name="Zhou Y."/>
        </authorList>
    </citation>
    <scope>NUCLEOTIDE SEQUENCE</scope>
    <source>
        <strain evidence="4">CGMCC 4.7272</strain>
    </source>
</reference>
<evidence type="ECO:0000313" key="4">
    <source>
        <dbReference type="EMBL" id="GGJ37112.1"/>
    </source>
</evidence>
<dbReference type="RefSeq" id="WP_189148481.1">
    <property type="nucleotide sequence ID" value="NZ_BAABER010000010.1"/>
</dbReference>
<evidence type="ECO:0000256" key="2">
    <source>
        <dbReference type="RuleBase" id="RU003749"/>
    </source>
</evidence>
<dbReference type="InterPro" id="IPR003658">
    <property type="entry name" value="Anti-sigma_ant"/>
</dbReference>
<dbReference type="EMBL" id="BMMU01000011">
    <property type="protein sequence ID" value="GGJ37112.1"/>
    <property type="molecule type" value="Genomic_DNA"/>
</dbReference>
<dbReference type="CDD" id="cd07043">
    <property type="entry name" value="STAS_anti-anti-sigma_factors"/>
    <property type="match status" value="1"/>
</dbReference>
<sequence length="122" mass="13257">MATNHTISTPYRTHRAPGGTTVVAVQGEIDILTVPALAAHLDTLTAGPCPDLVLDLRTMTFIDCAGLGVLCRARNRARARHGRLRLVTDSARFLRILHRTGLTGVFDIHPRWPEDLAGTPTV</sequence>
<dbReference type="Gene3D" id="3.30.750.24">
    <property type="entry name" value="STAS domain"/>
    <property type="match status" value="1"/>
</dbReference>